<dbReference type="KEGG" id="alq:C7Y71_006270"/>
<sequence length="1155" mass="123113">MKKITKLFILLLLTTAGFPTNSQAETYPATAPYGYELVEDASTLQAGDVIIIRQASGNNYLKINNTRTTNASMATNFVLEDAGTGNSSDFYLKAEGTENYLKAAAASGTMASTTNVSEKGVFNIKIASASGSSPETTIGFANFKGGDQDHVIRLITTSTSDNTSRIWYNSNGWAYGTGGGHWTGFYAFKKQDNVSGQVATLSYNDIEIYKDGNKVTPGSNNSFNHQVRSTSSPLITVTIGSGDVVYNTSMFTFGNGNKTYTIAIEDGYFITGFTINYTTGSGVTFSSNGVTSSDNGQLAVTGLLNTTSTTFYVSGTSNAWKSYYVMSIEVTYEAIPQSFYDAIFQSSTVGNPKWYAMSIANTSSWWKVTSNTAINNSDGSSLPTGIADAYAWAFYGDAVNGYKIQNKSTGRYLGGRTSTGGNLTLVDEADAVLFVPEYNSATNIKWKSKDYGYYVDRSSNSPYAHTSGQVINFQNLYNVNFTCSGGQLSTVYVGGTEVSLNTPVVLASGAIITSGALVNAIETYNGFNTLAEALADAGFNGTVDVTLSAVLSNITINVMRGSTVVKTVTIENVPENAVITVTDAVGTPNYVSNLTPATITATSADQSVDVTYTSSLPFTLSDDPTSAGATEYILTLNSQYCYGNALSSSCDFGNSYYWTFGGDEYNGITVYNKNNGYLRIATTNNTPASFDNSTPFAFAISPNTVQTDAFNLYVPGSSSNTYVNKRTSTIATWVTSASNAISDAGCCLKIYTENDAVAGFLSDLQPYFTYAGCVNALTASAAAELNPTYESFTQNPPRASEYLALKATIEANVVQPTEGYYIVYSAFEEFENRQGVKKAMYYNTNNSTIEWNSADGSAAQVMKLKAVSGASTYRLYAPLADVYLQTKQGVTTSTERDGLAFEVLASGPASVNLAYDPSGGQDAALHANGHSGGSGVSGTLTNWTLDSEASMWRLYPLDIPEITLIEPNGVAEGDEVYQSFAYGSNKQLPLNVGVHYISTNSGNFAHIETVSSSAIRANEGYIIRGVKGATVPLLPIGEVDALSSTNLLVGVVEPTKVYSGYMLAYKGNDAEQKFYKIKNTGLTIPAYRSYLPAAAAANVRGLELLFGGIGDDEITGIDGINTGGTEGAIFDLQGRRVTKPEKGGIYIINGKKVMK</sequence>
<feature type="chain" id="PRO_5024450073" evidence="1">
    <location>
        <begin position="25"/>
        <end position="1155"/>
    </location>
</feature>
<evidence type="ECO:0000256" key="1">
    <source>
        <dbReference type="SAM" id="SignalP"/>
    </source>
</evidence>
<organism evidence="2 3">
    <name type="scientific">Pseudoprevotella muciniphila</name>
    <dbReference type="NCBI Taxonomy" id="2133944"/>
    <lineage>
        <taxon>Bacteria</taxon>
        <taxon>Pseudomonadati</taxon>
        <taxon>Bacteroidota</taxon>
        <taxon>Bacteroidia</taxon>
        <taxon>Bacteroidales</taxon>
        <taxon>Prevotellaceae</taxon>
        <taxon>Pseudoprevotella</taxon>
    </lineage>
</organism>
<feature type="signal peptide" evidence="1">
    <location>
        <begin position="1"/>
        <end position="24"/>
    </location>
</feature>
<dbReference type="OrthoDB" id="1086190at2"/>
<protein>
    <submittedName>
        <fullName evidence="2">Uncharacterized protein</fullName>
    </submittedName>
</protein>
<proteinExistence type="predicted"/>
<dbReference type="AlphaFoldDB" id="A0A5P8E6T3"/>
<accession>A0A5P8E6T3</accession>
<keyword evidence="3" id="KW-1185">Reference proteome</keyword>
<dbReference type="EMBL" id="CP033459">
    <property type="protein sequence ID" value="QFQ12652.1"/>
    <property type="molecule type" value="Genomic_DNA"/>
</dbReference>
<evidence type="ECO:0000313" key="3">
    <source>
        <dbReference type="Proteomes" id="UP000249375"/>
    </source>
</evidence>
<dbReference type="RefSeq" id="WP_111899036.1">
    <property type="nucleotide sequence ID" value="NZ_CP033459.1"/>
</dbReference>
<dbReference type="Proteomes" id="UP000249375">
    <property type="component" value="Chromosome"/>
</dbReference>
<reference evidence="2 3" key="1">
    <citation type="submission" date="2018-11" db="EMBL/GenBank/DDBJ databases">
        <authorList>
            <person name="Na S.W."/>
            <person name="Baik M."/>
        </authorList>
    </citation>
    <scope>NUCLEOTIDE SEQUENCE [LARGE SCALE GENOMIC DNA]</scope>
    <source>
        <strain evidence="2 3">E39</strain>
    </source>
</reference>
<keyword evidence="1" id="KW-0732">Signal</keyword>
<gene>
    <name evidence="2" type="ORF">C7Y71_006270</name>
</gene>
<evidence type="ECO:0000313" key="2">
    <source>
        <dbReference type="EMBL" id="QFQ12652.1"/>
    </source>
</evidence>
<name>A0A5P8E6T3_9BACT</name>